<dbReference type="PANTHER" id="PTHR42678:SF34">
    <property type="entry name" value="OS04G0183300 PROTEIN"/>
    <property type="match status" value="1"/>
</dbReference>
<dbReference type="EMBL" id="CP034345">
    <property type="protein sequence ID" value="QGX95101.1"/>
    <property type="molecule type" value="Genomic_DNA"/>
</dbReference>
<sequence length="498" mass="52501">MTANVRIPETTVGALHEAMRTGELTSRELVERYTARIDRYDRNGPELNGVVTVNPAATARAEELDKRLAREGRVGPLHGIPVLVKDQALTAGLRTTFGSEAFEDYVPGTDATVVSKLRDAGAVILGKTNLPDWAAGDAGVSSVLGRTKNPYALDRDPGGSSAGTGAAVAANLCAVGIGEDTGGSIRVPASCCNLFGIRVTTGLISRAGFSPLVPRQDTPGPMARTVEDLARVLDVLVGYDPRDRATGVTRISSGDSYLDAVGAADLEDIRIGVLRQAFGSDDERAEPVTAVAEDAMASLSAAGAELVDPVSIPDLDAKLDETWLYGVRSRAALDDFLDGLAGAPVDSYGDLYERGSYNHGQELLDVIAEGPATPTTRLDYWRKVAAQTDLRRDVLAVHAEHDLDALAFPDVKVVPRPAERIGTGDRASSAETYMTNTYIAAQSSCPAVSMPGGFTDDGLPVGVELVGPPHRERRLLSIAAAYESVTETRVPPSAAPEL</sequence>
<dbReference type="SUPFAM" id="SSF75304">
    <property type="entry name" value="Amidase signature (AS) enzymes"/>
    <property type="match status" value="1"/>
</dbReference>
<reference evidence="2 3" key="1">
    <citation type="submission" date="2018-12" db="EMBL/GenBank/DDBJ databases">
        <title>Complete genome sequence of Haloplanus rallus MBLA0036.</title>
        <authorList>
            <person name="Nam Y.-d."/>
            <person name="Kang J."/>
            <person name="Chung W.-H."/>
            <person name="Park Y.S."/>
        </authorList>
    </citation>
    <scope>NUCLEOTIDE SEQUENCE [LARGE SCALE GENOMIC DNA]</scope>
    <source>
        <strain evidence="2 3">MBLA0036</strain>
    </source>
</reference>
<gene>
    <name evidence="2" type="ORF">EI982_10005</name>
</gene>
<accession>A0A6B9F9Z7</accession>
<organism evidence="2 3">
    <name type="scientific">Haloplanus rallus</name>
    <dbReference type="NCBI Taxonomy" id="1816183"/>
    <lineage>
        <taxon>Archaea</taxon>
        <taxon>Methanobacteriati</taxon>
        <taxon>Methanobacteriota</taxon>
        <taxon>Stenosarchaea group</taxon>
        <taxon>Halobacteria</taxon>
        <taxon>Halobacteriales</taxon>
        <taxon>Haloferacaceae</taxon>
        <taxon>Haloplanus</taxon>
    </lineage>
</organism>
<dbReference type="InterPro" id="IPR036928">
    <property type="entry name" value="AS_sf"/>
</dbReference>
<dbReference type="RefSeq" id="WP_157689557.1">
    <property type="nucleotide sequence ID" value="NZ_CP034345.1"/>
</dbReference>
<dbReference type="OrthoDB" id="359273at2157"/>
<protein>
    <submittedName>
        <fullName evidence="2">Amidase</fullName>
    </submittedName>
</protein>
<keyword evidence="3" id="KW-1185">Reference proteome</keyword>
<dbReference type="Pfam" id="PF01425">
    <property type="entry name" value="Amidase"/>
    <property type="match status" value="1"/>
</dbReference>
<evidence type="ECO:0000313" key="2">
    <source>
        <dbReference type="EMBL" id="QGX95101.1"/>
    </source>
</evidence>
<dbReference type="GeneID" id="43369873"/>
<dbReference type="Gene3D" id="3.90.1300.10">
    <property type="entry name" value="Amidase signature (AS) domain"/>
    <property type="match status" value="1"/>
</dbReference>
<feature type="domain" description="Amidase" evidence="1">
    <location>
        <begin position="28"/>
        <end position="476"/>
    </location>
</feature>
<dbReference type="KEGG" id="hra:EI982_10005"/>
<name>A0A6B9F9Z7_9EURY</name>
<evidence type="ECO:0000313" key="3">
    <source>
        <dbReference type="Proteomes" id="UP000428325"/>
    </source>
</evidence>
<evidence type="ECO:0000259" key="1">
    <source>
        <dbReference type="Pfam" id="PF01425"/>
    </source>
</evidence>
<dbReference type="PANTHER" id="PTHR42678">
    <property type="entry name" value="AMIDASE"/>
    <property type="match status" value="1"/>
</dbReference>
<dbReference type="AlphaFoldDB" id="A0A6B9F9Z7"/>
<dbReference type="Proteomes" id="UP000428325">
    <property type="component" value="Chromosome"/>
</dbReference>
<proteinExistence type="predicted"/>
<dbReference type="InterPro" id="IPR023631">
    <property type="entry name" value="Amidase_dom"/>
</dbReference>